<accession>A0AAE5IPV4</accession>
<dbReference type="Proteomes" id="UP000738270">
    <property type="component" value="Unassembled WGS sequence"/>
</dbReference>
<comment type="caution">
    <text evidence="4">The sequence shown here is derived from an EMBL/GenBank/DDBJ whole genome shotgun (WGS) entry which is preliminary data.</text>
</comment>
<keyword evidence="1" id="KW-0812">Transmembrane</keyword>
<evidence type="ECO:0000259" key="2">
    <source>
        <dbReference type="Pfam" id="PF20016"/>
    </source>
</evidence>
<dbReference type="EMBL" id="LWIC01000008">
    <property type="protein sequence ID" value="ORM23759.1"/>
    <property type="molecule type" value="Genomic_DNA"/>
</dbReference>
<keyword evidence="1" id="KW-1133">Transmembrane helix</keyword>
<gene>
    <name evidence="4" type="ORF">A5N68_18735</name>
    <name evidence="3" type="ORF">GS453_03725</name>
</gene>
<feature type="transmembrane region" description="Helical" evidence="1">
    <location>
        <begin position="46"/>
        <end position="65"/>
    </location>
</feature>
<dbReference type="RefSeq" id="WP_022595046.1">
    <property type="nucleotide sequence ID" value="NZ_AP025268.1"/>
</dbReference>
<reference evidence="4 5" key="1">
    <citation type="journal article" date="2016" name="Genome Biol. Evol.">
        <title>Pangenome and Phylogenomic Analysis of the Pathogenic Actinobacterium Rhodococcus equi.</title>
        <authorList>
            <person name="Anastasi E."/>
            <person name="MacArthur I."/>
            <person name="Scortti M."/>
            <person name="Alvarez S."/>
            <person name="Giguere S."/>
            <person name="Vazquez-Boland J.A."/>
        </authorList>
    </citation>
    <scope>NUCLEOTIDE SEQUENCE [LARGE SCALE GENOMIC DNA]</scope>
    <source>
        <strain evidence="4 5">PAM1271</strain>
    </source>
</reference>
<reference evidence="3" key="2">
    <citation type="submission" date="2019-11" db="EMBL/GenBank/DDBJ databases">
        <title>Spread of Macrolides and rifampicin resistant Rhodococcus equi in clinical isolates in the USA.</title>
        <authorList>
            <person name="Alvarez-Narvaez S."/>
            <person name="Huber L."/>
            <person name="Cohen N.D."/>
            <person name="Slovis N."/>
            <person name="Greiter M."/>
            <person name="Giguere S."/>
            <person name="Hart K."/>
        </authorList>
    </citation>
    <scope>NUCLEOTIDE SEQUENCE</scope>
    <source>
        <strain evidence="3">Lh_38</strain>
    </source>
</reference>
<evidence type="ECO:0000256" key="1">
    <source>
        <dbReference type="SAM" id="Phobius"/>
    </source>
</evidence>
<evidence type="ECO:0000313" key="4">
    <source>
        <dbReference type="EMBL" id="ORM23759.1"/>
    </source>
</evidence>
<evidence type="ECO:0000313" key="3">
    <source>
        <dbReference type="EMBL" id="MBM4625989.1"/>
    </source>
</evidence>
<dbReference type="InterPro" id="IPR045535">
    <property type="entry name" value="ThsA_Macro"/>
</dbReference>
<protein>
    <recommendedName>
        <fullName evidence="2">Thoeris protein ThsA Macro domain-containing protein</fullName>
    </recommendedName>
</protein>
<proteinExistence type="predicted"/>
<dbReference type="AlphaFoldDB" id="A0AAE5IPV4"/>
<sequence>MSSALRSDLFSKRFLLSAATWFFAWAGVIAALGQLLDWTFKLAKYGWWSHAVLGVALVGIPLSIWRSWPRPVEETYESPRTRIRIVKGDLFDEEEHLVIGTCDTFDTAIPNIIERTSLQGIALDRLYGNDVARLDADLDAALVNTEFREKVCKEGKTVRYPLGTVAVVERPPRRLFFVGYTKMDENNNAQGTPDGLWVSLNSLWNAISQHGNGRTVCMPVIGGGMSRMSNIVPTQDSIRFTILSFMFASRTNKICDELRIVLRPQDYDRLDRLELQAFLTSLKPS</sequence>
<organism evidence="4 5">
    <name type="scientific">Rhodococcus hoagii</name>
    <name type="common">Corynebacterium equii</name>
    <dbReference type="NCBI Taxonomy" id="43767"/>
    <lineage>
        <taxon>Bacteria</taxon>
        <taxon>Bacillati</taxon>
        <taxon>Actinomycetota</taxon>
        <taxon>Actinomycetes</taxon>
        <taxon>Mycobacteriales</taxon>
        <taxon>Nocardiaceae</taxon>
        <taxon>Prescottella</taxon>
    </lineage>
</organism>
<evidence type="ECO:0000313" key="5">
    <source>
        <dbReference type="Proteomes" id="UP000193518"/>
    </source>
</evidence>
<dbReference type="Pfam" id="PF20016">
    <property type="entry name" value="ThsA_Macro"/>
    <property type="match status" value="1"/>
</dbReference>
<dbReference type="EMBL" id="WUXD01000001">
    <property type="protein sequence ID" value="MBM4625989.1"/>
    <property type="molecule type" value="Genomic_DNA"/>
</dbReference>
<name>A0AAE5IPV4_RHOHA</name>
<keyword evidence="1" id="KW-0472">Membrane</keyword>
<feature type="domain" description="Thoeris protein ThsA Macro" evidence="2">
    <location>
        <begin position="83"/>
        <end position="263"/>
    </location>
</feature>
<dbReference type="Proteomes" id="UP000193518">
    <property type="component" value="Unassembled WGS sequence"/>
</dbReference>